<dbReference type="AlphaFoldDB" id="A0A7G9SUZ5"/>
<keyword evidence="5" id="KW-1185">Reference proteome</keyword>
<evidence type="ECO:0000256" key="2">
    <source>
        <dbReference type="PROSITE-ProRule" id="PRU00110"/>
    </source>
</evidence>
<dbReference type="SUPFAM" id="SSF47226">
    <property type="entry name" value="Histidine-containing phosphotransfer domain, HPT domain"/>
    <property type="match status" value="1"/>
</dbReference>
<dbReference type="GO" id="GO:0004672">
    <property type="term" value="F:protein kinase activity"/>
    <property type="evidence" value="ECO:0007669"/>
    <property type="project" value="UniProtKB-ARBA"/>
</dbReference>
<name>A0A7G9SUZ5_9GAMM</name>
<dbReference type="KEGG" id="tcn:H9L16_12990"/>
<evidence type="ECO:0000256" key="1">
    <source>
        <dbReference type="ARBA" id="ARBA00023012"/>
    </source>
</evidence>
<dbReference type="Pfam" id="PF01627">
    <property type="entry name" value="Hpt"/>
    <property type="match status" value="1"/>
</dbReference>
<dbReference type="InterPro" id="IPR036641">
    <property type="entry name" value="HPT_dom_sf"/>
</dbReference>
<evidence type="ECO:0000313" key="4">
    <source>
        <dbReference type="EMBL" id="QNN71670.1"/>
    </source>
</evidence>
<organism evidence="4 5">
    <name type="scientific">Thermomonas carbonis</name>
    <dbReference type="NCBI Taxonomy" id="1463158"/>
    <lineage>
        <taxon>Bacteria</taxon>
        <taxon>Pseudomonadati</taxon>
        <taxon>Pseudomonadota</taxon>
        <taxon>Gammaproteobacteria</taxon>
        <taxon>Lysobacterales</taxon>
        <taxon>Lysobacteraceae</taxon>
        <taxon>Thermomonas</taxon>
    </lineage>
</organism>
<feature type="domain" description="HPt" evidence="3">
    <location>
        <begin position="1"/>
        <end position="87"/>
    </location>
</feature>
<feature type="modified residue" description="Phosphohistidine" evidence="2">
    <location>
        <position position="33"/>
    </location>
</feature>
<dbReference type="InterPro" id="IPR008207">
    <property type="entry name" value="Sig_transdc_His_kin_Hpt_dom"/>
</dbReference>
<dbReference type="Gene3D" id="1.20.120.160">
    <property type="entry name" value="HPT domain"/>
    <property type="match status" value="1"/>
</dbReference>
<dbReference type="Proteomes" id="UP000515804">
    <property type="component" value="Chromosome"/>
</dbReference>
<dbReference type="EMBL" id="CP060719">
    <property type="protein sequence ID" value="QNN71670.1"/>
    <property type="molecule type" value="Genomic_DNA"/>
</dbReference>
<reference evidence="4 5" key="1">
    <citation type="submission" date="2020-08" db="EMBL/GenBank/DDBJ databases">
        <title>Genome sequence of Thermomonas carbonis KCTC 42013T.</title>
        <authorList>
            <person name="Hyun D.-W."/>
            <person name="Bae J.-W."/>
        </authorList>
    </citation>
    <scope>NUCLEOTIDE SEQUENCE [LARGE SCALE GENOMIC DNA]</scope>
    <source>
        <strain evidence="4 5">KCTC 42013</strain>
    </source>
</reference>
<keyword evidence="2" id="KW-0597">Phosphoprotein</keyword>
<dbReference type="GO" id="GO:0000160">
    <property type="term" value="P:phosphorelay signal transduction system"/>
    <property type="evidence" value="ECO:0007669"/>
    <property type="project" value="UniProtKB-KW"/>
</dbReference>
<protein>
    <submittedName>
        <fullName evidence="4">Hpt domain-containing protein</fullName>
    </submittedName>
</protein>
<proteinExistence type="predicted"/>
<evidence type="ECO:0000313" key="5">
    <source>
        <dbReference type="Proteomes" id="UP000515804"/>
    </source>
</evidence>
<sequence length="100" mass="10556">MIAEGTADIERIDQALSIALLACDVTAVHRQAHALRGVSLSLGAVRVAALADRLMKIGQRELEDTIDDRVADLRKSVDLSLAALQALADSIRTQGTAHAG</sequence>
<keyword evidence="1" id="KW-0902">Two-component regulatory system</keyword>
<accession>A0A7G9SUZ5</accession>
<gene>
    <name evidence="4" type="ORF">H9L16_12990</name>
</gene>
<evidence type="ECO:0000259" key="3">
    <source>
        <dbReference type="PROSITE" id="PS50894"/>
    </source>
</evidence>
<dbReference type="PROSITE" id="PS50894">
    <property type="entry name" value="HPT"/>
    <property type="match status" value="1"/>
</dbReference>